<dbReference type="Pfam" id="PF20151">
    <property type="entry name" value="DUF6533"/>
    <property type="match status" value="1"/>
</dbReference>
<gene>
    <name evidence="4" type="ORF">CONPUDRAFT_145696</name>
</gene>
<comment type="caution">
    <text evidence="4">The sequence shown here is derived from an EMBL/GenBank/DDBJ whole genome shotgun (WGS) entry which is preliminary data.</text>
</comment>
<keyword evidence="2" id="KW-0472">Membrane</keyword>
<feature type="transmembrane region" description="Helical" evidence="2">
    <location>
        <begin position="176"/>
        <end position="196"/>
    </location>
</feature>
<dbReference type="RefSeq" id="XP_007771512.1">
    <property type="nucleotide sequence ID" value="XM_007773322.1"/>
</dbReference>
<feature type="domain" description="DUF6533" evidence="3">
    <location>
        <begin position="21"/>
        <end position="64"/>
    </location>
</feature>
<evidence type="ECO:0000256" key="1">
    <source>
        <dbReference type="SAM" id="MobiDB-lite"/>
    </source>
</evidence>
<dbReference type="InterPro" id="IPR045340">
    <property type="entry name" value="DUF6533"/>
</dbReference>
<dbReference type="OrthoDB" id="3349377at2759"/>
<organism evidence="4 5">
    <name type="scientific">Coniophora puteana (strain RWD-64-598)</name>
    <name type="common">Brown rot fungus</name>
    <dbReference type="NCBI Taxonomy" id="741705"/>
    <lineage>
        <taxon>Eukaryota</taxon>
        <taxon>Fungi</taxon>
        <taxon>Dikarya</taxon>
        <taxon>Basidiomycota</taxon>
        <taxon>Agaricomycotina</taxon>
        <taxon>Agaricomycetes</taxon>
        <taxon>Agaricomycetidae</taxon>
        <taxon>Boletales</taxon>
        <taxon>Coniophorineae</taxon>
        <taxon>Coniophoraceae</taxon>
        <taxon>Coniophora</taxon>
    </lineage>
</organism>
<feature type="compositionally biased region" description="Low complexity" evidence="1">
    <location>
        <begin position="293"/>
        <end position="307"/>
    </location>
</feature>
<feature type="transmembrane region" description="Helical" evidence="2">
    <location>
        <begin position="62"/>
        <end position="82"/>
    </location>
</feature>
<feature type="transmembrane region" description="Helical" evidence="2">
    <location>
        <begin position="88"/>
        <end position="109"/>
    </location>
</feature>
<evidence type="ECO:0000259" key="3">
    <source>
        <dbReference type="Pfam" id="PF20151"/>
    </source>
</evidence>
<proteinExistence type="predicted"/>
<dbReference type="Proteomes" id="UP000053558">
    <property type="component" value="Unassembled WGS sequence"/>
</dbReference>
<feature type="region of interest" description="Disordered" evidence="1">
    <location>
        <begin position="282"/>
        <end position="363"/>
    </location>
</feature>
<accession>A0A5M3MI68</accession>
<dbReference type="OMA" id="CHVSATI"/>
<protein>
    <recommendedName>
        <fullName evidence="3">DUF6533 domain-containing protein</fullName>
    </recommendedName>
</protein>
<dbReference type="AlphaFoldDB" id="A0A5M3MI68"/>
<sequence length="363" mass="39850">MEASALEALFGTIGILQASKYSQVAAVVLSLYDHALSFDDEIRLVWNKPFSIVSYLYFVNRYLGDLVIIFDTILYVNTFFTVEQCRAFLQISIWGPFVVVWSTQLIMQLRLYAMFAKSKKILCIIAPLLLAEIIGIIVVLVLFIRNMEYTNVPIPVPGLDYHMCGAVANERLLTALYVPLSCYELIMFALAIGALVKKYGAGRKGGIGRGASLNATVNMLLQSSIEYFFVYLVACAVALGMYLGLPSAYSEILNSFLTVASTIVGSRLVLNFRAYNYQPQTADSLPSARGPVSLSSGESSSNRQSSSAGTLRQGGAYGLSVSQPLKPPVHWNTWEPMSPPPESYIDMEDVDLPSSSYKAGEDV</sequence>
<evidence type="ECO:0000313" key="4">
    <source>
        <dbReference type="EMBL" id="EIW78484.1"/>
    </source>
</evidence>
<feature type="transmembrane region" description="Helical" evidence="2">
    <location>
        <begin position="228"/>
        <end position="246"/>
    </location>
</feature>
<dbReference type="EMBL" id="JH711582">
    <property type="protein sequence ID" value="EIW78484.1"/>
    <property type="molecule type" value="Genomic_DNA"/>
</dbReference>
<name>A0A5M3MI68_CONPW</name>
<dbReference type="GeneID" id="19202097"/>
<keyword evidence="5" id="KW-1185">Reference proteome</keyword>
<dbReference type="KEGG" id="cput:CONPUDRAFT_145696"/>
<keyword evidence="2" id="KW-0812">Transmembrane</keyword>
<reference evidence="5" key="1">
    <citation type="journal article" date="2012" name="Science">
        <title>The Paleozoic origin of enzymatic lignin decomposition reconstructed from 31 fungal genomes.</title>
        <authorList>
            <person name="Floudas D."/>
            <person name="Binder M."/>
            <person name="Riley R."/>
            <person name="Barry K."/>
            <person name="Blanchette R.A."/>
            <person name="Henrissat B."/>
            <person name="Martinez A.T."/>
            <person name="Otillar R."/>
            <person name="Spatafora J.W."/>
            <person name="Yadav J.S."/>
            <person name="Aerts A."/>
            <person name="Benoit I."/>
            <person name="Boyd A."/>
            <person name="Carlson A."/>
            <person name="Copeland A."/>
            <person name="Coutinho P.M."/>
            <person name="de Vries R.P."/>
            <person name="Ferreira P."/>
            <person name="Findley K."/>
            <person name="Foster B."/>
            <person name="Gaskell J."/>
            <person name="Glotzer D."/>
            <person name="Gorecki P."/>
            <person name="Heitman J."/>
            <person name="Hesse C."/>
            <person name="Hori C."/>
            <person name="Igarashi K."/>
            <person name="Jurgens J.A."/>
            <person name="Kallen N."/>
            <person name="Kersten P."/>
            <person name="Kohler A."/>
            <person name="Kuees U."/>
            <person name="Kumar T.K.A."/>
            <person name="Kuo A."/>
            <person name="LaButti K."/>
            <person name="Larrondo L.F."/>
            <person name="Lindquist E."/>
            <person name="Ling A."/>
            <person name="Lombard V."/>
            <person name="Lucas S."/>
            <person name="Lundell T."/>
            <person name="Martin R."/>
            <person name="McLaughlin D.J."/>
            <person name="Morgenstern I."/>
            <person name="Morin E."/>
            <person name="Murat C."/>
            <person name="Nagy L.G."/>
            <person name="Nolan M."/>
            <person name="Ohm R.A."/>
            <person name="Patyshakuliyeva A."/>
            <person name="Rokas A."/>
            <person name="Ruiz-Duenas F.J."/>
            <person name="Sabat G."/>
            <person name="Salamov A."/>
            <person name="Samejima M."/>
            <person name="Schmutz J."/>
            <person name="Slot J.C."/>
            <person name="St John F."/>
            <person name="Stenlid J."/>
            <person name="Sun H."/>
            <person name="Sun S."/>
            <person name="Syed K."/>
            <person name="Tsang A."/>
            <person name="Wiebenga A."/>
            <person name="Young D."/>
            <person name="Pisabarro A."/>
            <person name="Eastwood D.C."/>
            <person name="Martin F."/>
            <person name="Cullen D."/>
            <person name="Grigoriev I.V."/>
            <person name="Hibbett D.S."/>
        </authorList>
    </citation>
    <scope>NUCLEOTIDE SEQUENCE [LARGE SCALE GENOMIC DNA]</scope>
    <source>
        <strain evidence="5">RWD-64-598 SS2</strain>
    </source>
</reference>
<keyword evidence="2" id="KW-1133">Transmembrane helix</keyword>
<feature type="transmembrane region" description="Helical" evidence="2">
    <location>
        <begin position="121"/>
        <end position="144"/>
    </location>
</feature>
<evidence type="ECO:0000313" key="5">
    <source>
        <dbReference type="Proteomes" id="UP000053558"/>
    </source>
</evidence>
<evidence type="ECO:0000256" key="2">
    <source>
        <dbReference type="SAM" id="Phobius"/>
    </source>
</evidence>